<reference evidence="2" key="1">
    <citation type="submission" date="2020-09" db="EMBL/GenBank/DDBJ databases">
        <title>Bacillus faecalis sp. nov., a moderately halophilic bacterium isolated from cow faeces.</title>
        <authorList>
            <person name="Jiang L."/>
            <person name="Lee J."/>
        </authorList>
    </citation>
    <scope>NUCLEOTIDE SEQUENCE</scope>
    <source>
        <strain evidence="2">AGMB 02131</strain>
    </source>
</reference>
<name>A0A927CY69_9BACI</name>
<dbReference type="GO" id="GO:0016747">
    <property type="term" value="F:acyltransferase activity, transferring groups other than amino-acyl groups"/>
    <property type="evidence" value="ECO:0007669"/>
    <property type="project" value="InterPro"/>
</dbReference>
<evidence type="ECO:0000259" key="1">
    <source>
        <dbReference type="PROSITE" id="PS51186"/>
    </source>
</evidence>
<dbReference type="SUPFAM" id="SSF55729">
    <property type="entry name" value="Acyl-CoA N-acyltransferases (Nat)"/>
    <property type="match status" value="1"/>
</dbReference>
<dbReference type="EMBL" id="JACXSI010000007">
    <property type="protein sequence ID" value="MBD3107504.1"/>
    <property type="molecule type" value="Genomic_DNA"/>
</dbReference>
<dbReference type="Proteomes" id="UP000602076">
    <property type="component" value="Unassembled WGS sequence"/>
</dbReference>
<dbReference type="Pfam" id="PF12746">
    <property type="entry name" value="GNAT_acetyltran"/>
    <property type="match status" value="1"/>
</dbReference>
<dbReference type="AlphaFoldDB" id="A0A927CY69"/>
<dbReference type="InterPro" id="IPR027365">
    <property type="entry name" value="GNAT_acetyltra_YdfB-like"/>
</dbReference>
<proteinExistence type="predicted"/>
<feature type="domain" description="N-acetyltransferase" evidence="1">
    <location>
        <begin position="131"/>
        <end position="268"/>
    </location>
</feature>
<evidence type="ECO:0000313" key="2">
    <source>
        <dbReference type="EMBL" id="MBD3107504.1"/>
    </source>
</evidence>
<gene>
    <name evidence="2" type="ORF">IEO70_03925</name>
</gene>
<dbReference type="Gene3D" id="3.40.630.30">
    <property type="match status" value="1"/>
</dbReference>
<comment type="caution">
    <text evidence="2">The sequence shown here is derived from an EMBL/GenBank/DDBJ whole genome shotgun (WGS) entry which is preliminary data.</text>
</comment>
<dbReference type="InterPro" id="IPR016181">
    <property type="entry name" value="Acyl_CoA_acyltransferase"/>
</dbReference>
<dbReference type="RefSeq" id="WP_190997052.1">
    <property type="nucleotide sequence ID" value="NZ_JACXSI010000007.1"/>
</dbReference>
<sequence>MIRKLTENDHEAVMALVGEKPAENLFIIGDIEAYGYESDIQELWGQFENDRLIAVLLRYKTSFIPYSSGSYDVQGFADVILSHPHAVELSGLEHIVKPLHSLINREVTSLRETFYAKCTALSYEVDEERISRVSYLQPSEYEENIELLRSIPDFALGNFSVESREQAEKDKTGRTYIIRNEDGIMVSSASSTAENKQSAMIVAVCTKPGFERKGYATLTMEKLCSELLKEGKTLCLFYNNPAAGKIYKRLGFRDIGMWTMIRYGSEQI</sequence>
<keyword evidence="3" id="KW-1185">Reference proteome</keyword>
<evidence type="ECO:0000313" key="3">
    <source>
        <dbReference type="Proteomes" id="UP000602076"/>
    </source>
</evidence>
<dbReference type="InterPro" id="IPR000182">
    <property type="entry name" value="GNAT_dom"/>
</dbReference>
<organism evidence="2 3">
    <name type="scientific">Peribacillus faecalis</name>
    <dbReference type="NCBI Taxonomy" id="2772559"/>
    <lineage>
        <taxon>Bacteria</taxon>
        <taxon>Bacillati</taxon>
        <taxon>Bacillota</taxon>
        <taxon>Bacilli</taxon>
        <taxon>Bacillales</taxon>
        <taxon>Bacillaceae</taxon>
        <taxon>Peribacillus</taxon>
    </lineage>
</organism>
<protein>
    <submittedName>
        <fullName evidence="2">GNAT family N-acetyltransferase</fullName>
    </submittedName>
</protein>
<accession>A0A927CY69</accession>
<dbReference type="PROSITE" id="PS51186">
    <property type="entry name" value="GNAT"/>
    <property type="match status" value="1"/>
</dbReference>